<dbReference type="InterPro" id="IPR018275">
    <property type="entry name" value="Ribosomal_bS18_CS"/>
</dbReference>
<evidence type="ECO:0000256" key="3">
    <source>
        <dbReference type="ARBA" id="ARBA00023274"/>
    </source>
</evidence>
<proteinExistence type="inferred from homology"/>
<dbReference type="PROSITE" id="PS00057">
    <property type="entry name" value="RIBOSOMAL_S18"/>
    <property type="match status" value="1"/>
</dbReference>
<evidence type="ECO:0000313" key="6">
    <source>
        <dbReference type="EMBL" id="PIZ44092.1"/>
    </source>
</evidence>
<evidence type="ECO:0000256" key="2">
    <source>
        <dbReference type="ARBA" id="ARBA00022980"/>
    </source>
</evidence>
<dbReference type="InterPro" id="IPR036870">
    <property type="entry name" value="Ribosomal_bS18_sf"/>
</dbReference>
<keyword evidence="3 5" id="KW-0687">Ribonucleoprotein</keyword>
<dbReference type="NCBIfam" id="TIGR00165">
    <property type="entry name" value="S18"/>
    <property type="match status" value="1"/>
</dbReference>
<sequence length="60" mass="7117">MHCWFCEHDVEPDYKDPKMLEYFLTPRGRILPKHITGVCAACQRKLSVNVKRSRQMALIR</sequence>
<comment type="caution">
    <text evidence="6">The sequence shown here is derived from an EMBL/GenBank/DDBJ whole genome shotgun (WGS) entry which is preliminary data.</text>
</comment>
<protein>
    <recommendedName>
        <fullName evidence="4">Small ribosomal subunit protein bS18</fullName>
    </recommendedName>
</protein>
<evidence type="ECO:0000256" key="4">
    <source>
        <dbReference type="ARBA" id="ARBA00035141"/>
    </source>
</evidence>
<evidence type="ECO:0000256" key="1">
    <source>
        <dbReference type="ARBA" id="ARBA00005589"/>
    </source>
</evidence>
<dbReference type="GO" id="GO:0006412">
    <property type="term" value="P:translation"/>
    <property type="evidence" value="ECO:0007669"/>
    <property type="project" value="InterPro"/>
</dbReference>
<evidence type="ECO:0000313" key="7">
    <source>
        <dbReference type="Proteomes" id="UP000228920"/>
    </source>
</evidence>
<dbReference type="GO" id="GO:0070181">
    <property type="term" value="F:small ribosomal subunit rRNA binding"/>
    <property type="evidence" value="ECO:0007669"/>
    <property type="project" value="TreeGrafter"/>
</dbReference>
<dbReference type="PANTHER" id="PTHR13479:SF40">
    <property type="entry name" value="SMALL RIBOSOMAL SUBUNIT PROTEIN BS18M"/>
    <property type="match status" value="1"/>
</dbReference>
<dbReference type="InterPro" id="IPR001648">
    <property type="entry name" value="Ribosomal_bS18"/>
</dbReference>
<dbReference type="AlphaFoldDB" id="A0A2M7TEK6"/>
<dbReference type="SUPFAM" id="SSF46911">
    <property type="entry name" value="Ribosomal protein S18"/>
    <property type="match status" value="1"/>
</dbReference>
<dbReference type="Gene3D" id="4.10.640.10">
    <property type="entry name" value="Ribosomal protein S18"/>
    <property type="match status" value="1"/>
</dbReference>
<reference evidence="7" key="1">
    <citation type="submission" date="2017-09" db="EMBL/GenBank/DDBJ databases">
        <title>Depth-based differentiation of microbial function through sediment-hosted aquifers and enrichment of novel symbionts in the deep terrestrial subsurface.</title>
        <authorList>
            <person name="Probst A.J."/>
            <person name="Ladd B."/>
            <person name="Jarett J.K."/>
            <person name="Geller-Mcgrath D.E."/>
            <person name="Sieber C.M.K."/>
            <person name="Emerson J.B."/>
            <person name="Anantharaman K."/>
            <person name="Thomas B.C."/>
            <person name="Malmstrom R."/>
            <person name="Stieglmeier M."/>
            <person name="Klingl A."/>
            <person name="Woyke T."/>
            <person name="Ryan C.M."/>
            <person name="Banfield J.F."/>
        </authorList>
    </citation>
    <scope>NUCLEOTIDE SEQUENCE [LARGE SCALE GENOMIC DNA]</scope>
</reference>
<name>A0A2M7TEK6_UNCKA</name>
<evidence type="ECO:0000256" key="5">
    <source>
        <dbReference type="RuleBase" id="RU003910"/>
    </source>
</evidence>
<dbReference type="Proteomes" id="UP000228920">
    <property type="component" value="Unassembled WGS sequence"/>
</dbReference>
<comment type="similarity">
    <text evidence="1 5">Belongs to the bacterial ribosomal protein bS18 family.</text>
</comment>
<dbReference type="GO" id="GO:0022627">
    <property type="term" value="C:cytosolic small ribosomal subunit"/>
    <property type="evidence" value="ECO:0007669"/>
    <property type="project" value="TreeGrafter"/>
</dbReference>
<dbReference type="EMBL" id="PFNL01000197">
    <property type="protein sequence ID" value="PIZ44092.1"/>
    <property type="molecule type" value="Genomic_DNA"/>
</dbReference>
<organism evidence="6 7">
    <name type="scientific">candidate division WWE3 bacterium CG_4_10_14_0_2_um_filter_41_14</name>
    <dbReference type="NCBI Taxonomy" id="1975072"/>
    <lineage>
        <taxon>Bacteria</taxon>
        <taxon>Katanobacteria</taxon>
    </lineage>
</organism>
<dbReference type="PANTHER" id="PTHR13479">
    <property type="entry name" value="30S RIBOSOMAL PROTEIN S18"/>
    <property type="match status" value="1"/>
</dbReference>
<dbReference type="PRINTS" id="PR00974">
    <property type="entry name" value="RIBOSOMALS18"/>
</dbReference>
<dbReference type="GO" id="GO:0003735">
    <property type="term" value="F:structural constituent of ribosome"/>
    <property type="evidence" value="ECO:0007669"/>
    <property type="project" value="InterPro"/>
</dbReference>
<gene>
    <name evidence="6" type="primary">rpsR</name>
    <name evidence="6" type="ORF">COY32_07105</name>
</gene>
<dbReference type="Pfam" id="PF01084">
    <property type="entry name" value="Ribosomal_S18"/>
    <property type="match status" value="1"/>
</dbReference>
<keyword evidence="2 5" id="KW-0689">Ribosomal protein</keyword>
<accession>A0A2M7TEK6</accession>